<reference evidence="1 2" key="1">
    <citation type="submission" date="2019-03" db="EMBL/GenBank/DDBJ databases">
        <title>Single cell metagenomics reveals metabolic interactions within the superorganism composed of flagellate Streblomastix strix and complex community of Bacteroidetes bacteria on its surface.</title>
        <authorList>
            <person name="Treitli S.C."/>
            <person name="Kolisko M."/>
            <person name="Husnik F."/>
            <person name="Keeling P."/>
            <person name="Hampl V."/>
        </authorList>
    </citation>
    <scope>NUCLEOTIDE SEQUENCE [LARGE SCALE GENOMIC DNA]</scope>
    <source>
        <strain evidence="1">ST1C</strain>
    </source>
</reference>
<dbReference type="AlphaFoldDB" id="A0A5J4VBL1"/>
<dbReference type="Proteomes" id="UP000324800">
    <property type="component" value="Unassembled WGS sequence"/>
</dbReference>
<gene>
    <name evidence="1" type="ORF">EZS28_024526</name>
</gene>
<accession>A0A5J4VBL1</accession>
<organism evidence="1 2">
    <name type="scientific">Streblomastix strix</name>
    <dbReference type="NCBI Taxonomy" id="222440"/>
    <lineage>
        <taxon>Eukaryota</taxon>
        <taxon>Metamonada</taxon>
        <taxon>Preaxostyla</taxon>
        <taxon>Oxymonadida</taxon>
        <taxon>Streblomastigidae</taxon>
        <taxon>Streblomastix</taxon>
    </lineage>
</organism>
<protein>
    <submittedName>
        <fullName evidence="1">Uncharacterized protein</fullName>
    </submittedName>
</protein>
<name>A0A5J4VBL1_9EUKA</name>
<evidence type="ECO:0000313" key="1">
    <source>
        <dbReference type="EMBL" id="KAA6379946.1"/>
    </source>
</evidence>
<dbReference type="EMBL" id="SNRW01008181">
    <property type="protein sequence ID" value="KAA6379946.1"/>
    <property type="molecule type" value="Genomic_DNA"/>
</dbReference>
<feature type="non-terminal residue" evidence="1">
    <location>
        <position position="1"/>
    </location>
</feature>
<evidence type="ECO:0000313" key="2">
    <source>
        <dbReference type="Proteomes" id="UP000324800"/>
    </source>
</evidence>
<sequence>ASILIPFAALQRQVRAPCLVKKR</sequence>
<proteinExistence type="predicted"/>
<comment type="caution">
    <text evidence="1">The sequence shown here is derived from an EMBL/GenBank/DDBJ whole genome shotgun (WGS) entry which is preliminary data.</text>
</comment>